<dbReference type="SUPFAM" id="SSF50978">
    <property type="entry name" value="WD40 repeat-like"/>
    <property type="match status" value="2"/>
</dbReference>
<feature type="region of interest" description="Disordered" evidence="5">
    <location>
        <begin position="229"/>
        <end position="268"/>
    </location>
</feature>
<dbReference type="InterPro" id="IPR020472">
    <property type="entry name" value="WD40_PAC1"/>
</dbReference>
<dbReference type="GO" id="GO:0000462">
    <property type="term" value="P:maturation of SSU-rRNA from tricistronic rRNA transcript (SSU-rRNA, 5.8S rRNA, LSU-rRNA)"/>
    <property type="evidence" value="ECO:0007669"/>
    <property type="project" value="TreeGrafter"/>
</dbReference>
<evidence type="ECO:0000313" key="7">
    <source>
        <dbReference type="EMBL" id="MBX12149.1"/>
    </source>
</evidence>
<keyword evidence="2 4" id="KW-0853">WD repeat</keyword>
<dbReference type="FunFam" id="2.130.10.10:FF:000688">
    <property type="entry name" value="Periodic tryptophan protein 2"/>
    <property type="match status" value="1"/>
</dbReference>
<feature type="repeat" description="WD" evidence="4">
    <location>
        <begin position="419"/>
        <end position="460"/>
    </location>
</feature>
<dbReference type="GO" id="GO:0032040">
    <property type="term" value="C:small-subunit processome"/>
    <property type="evidence" value="ECO:0007669"/>
    <property type="project" value="TreeGrafter"/>
</dbReference>
<name>A0A2P2L2E3_RHIMU</name>
<feature type="repeat" description="WD" evidence="4">
    <location>
        <begin position="377"/>
        <end position="418"/>
    </location>
</feature>
<evidence type="ECO:0000259" key="6">
    <source>
        <dbReference type="Pfam" id="PF04003"/>
    </source>
</evidence>
<dbReference type="PANTHER" id="PTHR19858:SF0">
    <property type="entry name" value="PERIODIC TRYPTOPHAN PROTEIN 2 HOMOLOG"/>
    <property type="match status" value="1"/>
</dbReference>
<feature type="repeat" description="WD" evidence="4">
    <location>
        <begin position="505"/>
        <end position="546"/>
    </location>
</feature>
<dbReference type="EMBL" id="GGEC01031667">
    <property type="protein sequence ID" value="MBX12151.1"/>
    <property type="molecule type" value="Transcribed_RNA"/>
</dbReference>
<comment type="similarity">
    <text evidence="1">Belongs to the WD repeat PWP2 family.</text>
</comment>
<dbReference type="AlphaFoldDB" id="A0A2P2L2E3"/>
<dbReference type="InterPro" id="IPR036322">
    <property type="entry name" value="WD40_repeat_dom_sf"/>
</dbReference>
<dbReference type="SUPFAM" id="SSF69322">
    <property type="entry name" value="Tricorn protease domain 2"/>
    <property type="match status" value="1"/>
</dbReference>
<dbReference type="InterPro" id="IPR001680">
    <property type="entry name" value="WD40_rpt"/>
</dbReference>
<feature type="repeat" description="WD" evidence="4">
    <location>
        <begin position="547"/>
        <end position="579"/>
    </location>
</feature>
<evidence type="ECO:0000256" key="5">
    <source>
        <dbReference type="SAM" id="MobiDB-lite"/>
    </source>
</evidence>
<proteinExistence type="inferred from homology"/>
<dbReference type="PANTHER" id="PTHR19858">
    <property type="entry name" value="WD40 REPEAT PROTEIN"/>
    <property type="match status" value="1"/>
</dbReference>
<dbReference type="InterPro" id="IPR015943">
    <property type="entry name" value="WD40/YVTN_repeat-like_dom_sf"/>
</dbReference>
<dbReference type="SMART" id="SM00320">
    <property type="entry name" value="WD40"/>
    <property type="match status" value="10"/>
</dbReference>
<evidence type="ECO:0000256" key="4">
    <source>
        <dbReference type="PROSITE-ProRule" id="PRU00221"/>
    </source>
</evidence>
<feature type="domain" description="Small-subunit processome Utp12" evidence="6">
    <location>
        <begin position="782"/>
        <end position="887"/>
    </location>
</feature>
<protein>
    <submittedName>
        <fullName evidence="7">Uncharacterized protein MANES_11G052400</fullName>
    </submittedName>
</protein>
<dbReference type="GO" id="GO:0000028">
    <property type="term" value="P:ribosomal small subunit assembly"/>
    <property type="evidence" value="ECO:0007669"/>
    <property type="project" value="TreeGrafter"/>
</dbReference>
<evidence type="ECO:0000256" key="3">
    <source>
        <dbReference type="ARBA" id="ARBA00022737"/>
    </source>
</evidence>
<dbReference type="GO" id="GO:0034388">
    <property type="term" value="C:Pwp2p-containing subcomplex of 90S preribosome"/>
    <property type="evidence" value="ECO:0007669"/>
    <property type="project" value="TreeGrafter"/>
</dbReference>
<dbReference type="Gene3D" id="2.130.10.10">
    <property type="entry name" value="YVTN repeat-like/Quinoprotein amine dehydrogenase"/>
    <property type="match status" value="3"/>
</dbReference>
<dbReference type="PRINTS" id="PR00320">
    <property type="entry name" value="GPROTEINBRPT"/>
</dbReference>
<sequence>MNYRFQNLLGAPYRGGNAIITQNTQLISPVGNRVSIIDLLKSQTITLPVQSSSNIRRLAASPDGTFLLTVDENNRCHFINVPRRVVLHRITFKKTVHAIEFSPDGKLIAVATGKLVQIWRSPGFKKEFFAFELVRTLADCEDTITAVNWSLDCKYLLVGSKDLTARLFFVERLKSDGILNKPFLFLGHRDNVVGCFFGYDKKTNKVNKAYTIARDGYIISWGYDGKDNNLGDGENSEPPSPGTPERDGEGMDGGNESRVSKRKYSDVKDGNLGENEEYLHRGKWELLRKDGFMQAPAKLTACDYHRGLDMVVVGFSNGVFGLYEMPDFVCIHLLSISREKITTAVFNEIGNWLTFGCAKLGQLLVWEWKSESYVLKQQGHYFDVNCLAYSPDSQLLATGADDNKLKVWTVSSGFCFITFSEHTNAVTALHFMANNHCLLSASLDGTVRAWDLFRYRNFRTFTSPSSRQFVSLAADQSGEVICAGTLDSFEIFVWSMKTGRLLDVLSGHEGPVHGLMFSPTNAVLASSSWDKTVRLWDVFEGKGAVETFPHTHDVLTLVYRPDGRQLACSTLDGQIHFWDPVDGLLMYTIEGRRDIAGGRLMTDRRSAANSTAGKCFTTLCYSADGSYILAGGNSKYICMYDVADQVMLRRFQITHNLSLDGVLDFLNSKRMTDAGPIDLIDDDVMDTEEGIDKQTRGKLGYDLPGSVSNRGRPIIQTKCLRIAPTGRSFAAATTEGVLVYSIDESFIFDPTDLDIDVTPEAVDEALNEDQQSRALILSLRLNEDALIKKCIFSVNPVDIPAASSSIPDRYLQRLIDAFADLLESCPHVEFILRWCQELCKARGNSIQQNSRNLLPALKSLLKAITRMHQDLADTCSSNEYMLRYLCSSVTNK</sequence>
<dbReference type="EMBL" id="GGEC01031666">
    <property type="protein sequence ID" value="MBX12150.1"/>
    <property type="molecule type" value="Transcribed_RNA"/>
</dbReference>
<dbReference type="PROSITE" id="PS00678">
    <property type="entry name" value="WD_REPEATS_1"/>
    <property type="match status" value="2"/>
</dbReference>
<reference evidence="7" key="1">
    <citation type="submission" date="2018-02" db="EMBL/GenBank/DDBJ databases">
        <title>Rhizophora mucronata_Transcriptome.</title>
        <authorList>
            <person name="Meera S.P."/>
            <person name="Sreeshan A."/>
            <person name="Augustine A."/>
        </authorList>
    </citation>
    <scope>NUCLEOTIDE SEQUENCE</scope>
    <source>
        <tissue evidence="7">Leaf</tissue>
    </source>
</reference>
<evidence type="ECO:0000256" key="2">
    <source>
        <dbReference type="ARBA" id="ARBA00022574"/>
    </source>
</evidence>
<dbReference type="PROSITE" id="PS50294">
    <property type="entry name" value="WD_REPEATS_REGION"/>
    <property type="match status" value="4"/>
</dbReference>
<evidence type="ECO:0000256" key="1">
    <source>
        <dbReference type="ARBA" id="ARBA00010226"/>
    </source>
</evidence>
<dbReference type="Pfam" id="PF04003">
    <property type="entry name" value="Utp12"/>
    <property type="match status" value="1"/>
</dbReference>
<dbReference type="InterPro" id="IPR007148">
    <property type="entry name" value="SSU_processome_Utp12"/>
</dbReference>
<accession>A0A2P2L2E3</accession>
<dbReference type="Pfam" id="PF00400">
    <property type="entry name" value="WD40"/>
    <property type="match status" value="6"/>
</dbReference>
<dbReference type="FunFam" id="2.130.10.10:FF:000936">
    <property type="entry name" value="Periodic tryptophan protein 2"/>
    <property type="match status" value="1"/>
</dbReference>
<organism evidence="7">
    <name type="scientific">Rhizophora mucronata</name>
    <name type="common">Asiatic mangrove</name>
    <dbReference type="NCBI Taxonomy" id="61149"/>
    <lineage>
        <taxon>Eukaryota</taxon>
        <taxon>Viridiplantae</taxon>
        <taxon>Streptophyta</taxon>
        <taxon>Embryophyta</taxon>
        <taxon>Tracheophyta</taxon>
        <taxon>Spermatophyta</taxon>
        <taxon>Magnoliopsida</taxon>
        <taxon>eudicotyledons</taxon>
        <taxon>Gunneridae</taxon>
        <taxon>Pentapetalae</taxon>
        <taxon>rosids</taxon>
        <taxon>fabids</taxon>
        <taxon>Malpighiales</taxon>
        <taxon>Rhizophoraceae</taxon>
        <taxon>Rhizophora</taxon>
    </lineage>
</organism>
<dbReference type="EMBL" id="GGEC01031665">
    <property type="protein sequence ID" value="MBX12149.1"/>
    <property type="molecule type" value="Transcribed_RNA"/>
</dbReference>
<dbReference type="CDD" id="cd00200">
    <property type="entry name" value="WD40"/>
    <property type="match status" value="1"/>
</dbReference>
<keyword evidence="3" id="KW-0677">Repeat</keyword>
<dbReference type="PROSITE" id="PS50082">
    <property type="entry name" value="WD_REPEATS_2"/>
    <property type="match status" value="4"/>
</dbReference>
<dbReference type="InterPro" id="IPR019775">
    <property type="entry name" value="WD40_repeat_CS"/>
</dbReference>
<dbReference type="InterPro" id="IPR027145">
    <property type="entry name" value="PWP2"/>
</dbReference>